<evidence type="ECO:0000313" key="5">
    <source>
        <dbReference type="EMBL" id="KZV16626.1"/>
    </source>
</evidence>
<dbReference type="PROSITE" id="PS50294">
    <property type="entry name" value="WD_REPEATS_REGION"/>
    <property type="match status" value="2"/>
</dbReference>
<dbReference type="PANTHER" id="PTHR22838">
    <property type="entry name" value="WD REPEAT PROTEIN 26-RELATED"/>
    <property type="match status" value="1"/>
</dbReference>
<name>A0A2Z7A5A5_9LAMI</name>
<evidence type="ECO:0000256" key="1">
    <source>
        <dbReference type="ARBA" id="ARBA00022574"/>
    </source>
</evidence>
<dbReference type="CDD" id="cd00200">
    <property type="entry name" value="WD40"/>
    <property type="match status" value="1"/>
</dbReference>
<feature type="repeat" description="WD" evidence="3">
    <location>
        <begin position="227"/>
        <end position="268"/>
    </location>
</feature>
<dbReference type="SMART" id="SM00320">
    <property type="entry name" value="WD40"/>
    <property type="match status" value="7"/>
</dbReference>
<dbReference type="InterPro" id="IPR006595">
    <property type="entry name" value="CTLH_C"/>
</dbReference>
<evidence type="ECO:0000256" key="2">
    <source>
        <dbReference type="ARBA" id="ARBA00022737"/>
    </source>
</evidence>
<dbReference type="Proteomes" id="UP000250235">
    <property type="component" value="Unassembled WGS sequence"/>
</dbReference>
<dbReference type="InterPro" id="IPR036322">
    <property type="entry name" value="WD40_repeat_dom_sf"/>
</dbReference>
<accession>A0A2Z7A5A5</accession>
<dbReference type="PROSITE" id="PS50082">
    <property type="entry name" value="WD_REPEATS_2"/>
    <property type="match status" value="3"/>
</dbReference>
<dbReference type="InterPro" id="IPR006594">
    <property type="entry name" value="LisH"/>
</dbReference>
<evidence type="ECO:0000256" key="3">
    <source>
        <dbReference type="PROSITE-ProRule" id="PRU00221"/>
    </source>
</evidence>
<reference evidence="5 6" key="1">
    <citation type="journal article" date="2015" name="Proc. Natl. Acad. Sci. U.S.A.">
        <title>The resurrection genome of Boea hygrometrica: A blueprint for survival of dehydration.</title>
        <authorList>
            <person name="Xiao L."/>
            <person name="Yang G."/>
            <person name="Zhang L."/>
            <person name="Yang X."/>
            <person name="Zhao S."/>
            <person name="Ji Z."/>
            <person name="Zhou Q."/>
            <person name="Hu M."/>
            <person name="Wang Y."/>
            <person name="Chen M."/>
            <person name="Xu Y."/>
            <person name="Jin H."/>
            <person name="Xiao X."/>
            <person name="Hu G."/>
            <person name="Bao F."/>
            <person name="Hu Y."/>
            <person name="Wan P."/>
            <person name="Li L."/>
            <person name="Deng X."/>
            <person name="Kuang T."/>
            <person name="Xiang C."/>
            <person name="Zhu J.K."/>
            <person name="Oliver M.J."/>
            <person name="He Y."/>
        </authorList>
    </citation>
    <scope>NUCLEOTIDE SEQUENCE [LARGE SCALE GENOMIC DNA]</scope>
    <source>
        <strain evidence="6">cv. XS01</strain>
    </source>
</reference>
<dbReference type="EMBL" id="KV019034">
    <property type="protein sequence ID" value="KZV16626.1"/>
    <property type="molecule type" value="Genomic_DNA"/>
</dbReference>
<dbReference type="Pfam" id="PF00400">
    <property type="entry name" value="WD40"/>
    <property type="match status" value="5"/>
</dbReference>
<dbReference type="InterPro" id="IPR001680">
    <property type="entry name" value="WD40_rpt"/>
</dbReference>
<organism evidence="5 6">
    <name type="scientific">Dorcoceras hygrometricum</name>
    <dbReference type="NCBI Taxonomy" id="472368"/>
    <lineage>
        <taxon>Eukaryota</taxon>
        <taxon>Viridiplantae</taxon>
        <taxon>Streptophyta</taxon>
        <taxon>Embryophyta</taxon>
        <taxon>Tracheophyta</taxon>
        <taxon>Spermatophyta</taxon>
        <taxon>Magnoliopsida</taxon>
        <taxon>eudicotyledons</taxon>
        <taxon>Gunneridae</taxon>
        <taxon>Pentapetalae</taxon>
        <taxon>asterids</taxon>
        <taxon>lamiids</taxon>
        <taxon>Lamiales</taxon>
        <taxon>Gesneriaceae</taxon>
        <taxon>Didymocarpoideae</taxon>
        <taxon>Trichosporeae</taxon>
        <taxon>Loxocarpinae</taxon>
        <taxon>Dorcoceras</taxon>
    </lineage>
</organism>
<protein>
    <submittedName>
        <fullName evidence="5">WD repeat-containing protein 26-like</fullName>
    </submittedName>
</protein>
<dbReference type="PANTHER" id="PTHR22838:SF0">
    <property type="entry name" value="WD REPEAT-CONTAINING PROTEIN 26"/>
    <property type="match status" value="1"/>
</dbReference>
<keyword evidence="6" id="KW-1185">Reference proteome</keyword>
<dbReference type="OrthoDB" id="972532at2759"/>
<gene>
    <name evidence="5" type="ORF">F511_12082</name>
</gene>
<keyword evidence="2" id="KW-0677">Repeat</keyword>
<feature type="domain" description="CTLH" evidence="4">
    <location>
        <begin position="54"/>
        <end position="111"/>
    </location>
</feature>
<keyword evidence="1 3" id="KW-0853">WD repeat</keyword>
<proteinExistence type="predicted"/>
<feature type="repeat" description="WD" evidence="3">
    <location>
        <begin position="272"/>
        <end position="313"/>
    </location>
</feature>
<dbReference type="PROSITE" id="PS50896">
    <property type="entry name" value="LISH"/>
    <property type="match status" value="1"/>
</dbReference>
<dbReference type="PROSITE" id="PS50897">
    <property type="entry name" value="CTLH"/>
    <property type="match status" value="1"/>
</dbReference>
<dbReference type="InterPro" id="IPR015943">
    <property type="entry name" value="WD40/YVTN_repeat-like_dom_sf"/>
</dbReference>
<feature type="repeat" description="WD" evidence="3">
    <location>
        <begin position="506"/>
        <end position="548"/>
    </location>
</feature>
<dbReference type="Pfam" id="PF23627">
    <property type="entry name" value="LisH_WDR26"/>
    <property type="match status" value="1"/>
</dbReference>
<dbReference type="Gene3D" id="2.130.10.10">
    <property type="entry name" value="YVTN repeat-like/Quinoprotein amine dehydrogenase"/>
    <property type="match status" value="2"/>
</dbReference>
<sequence>MDRPQESEGDSEFVGSKGVVRKDEFVRVLTEALYSLGYSQTGRQLEEESGISLHSSEVRLFKQQILDCRWDESIATLHQIGQMDETSIKLVSSVILERKFFQLLAGEKIMDALHTLRNQITPLGVDVDTVCKLSSFILLPSQILDLHGPYGQESTMNSGKRFLDELKTLLPPSVWFPENRLVHLVEQGIEFQNDMCWLHNTPSGKMSLLAHEDCGMDQIPNHTVQVLQEHIGEVWFLKFSHNGKYLASSCSECLVIIWEVNVDGQVSLKHRLSGHEKPVSYISWSHDDNQLLTCGEEETVKRWDVASGECQHTYEISGRIDLGLVSCECQHTYEINGRIDLGLVSCEWAPDGKSIYSGVNDKRIIMWDPEGNLVECLPTHGTMRIADLRITSDGKQLITVCDRRTILLLELISNSARYIVEDQEIVCCTLSEDNQCLLVGLRDERIRLWNIAGGTGVLNEFRGHKRARFVVRPCFGGIKEKFIASGSEDSQVYIWHRKQPTPISKLAGHTGAVNCVSWNPADPQMLASGSDDRTIRIWGVKRANLDFQKQQLPNP</sequence>
<evidence type="ECO:0000313" key="6">
    <source>
        <dbReference type="Proteomes" id="UP000250235"/>
    </source>
</evidence>
<dbReference type="SUPFAM" id="SSF50978">
    <property type="entry name" value="WD40 repeat-like"/>
    <property type="match status" value="1"/>
</dbReference>
<dbReference type="AlphaFoldDB" id="A0A2Z7A5A5"/>
<dbReference type="InterPro" id="IPR051350">
    <property type="entry name" value="WD_repeat-ST_regulator"/>
</dbReference>
<evidence type="ECO:0000259" key="4">
    <source>
        <dbReference type="PROSITE" id="PS50897"/>
    </source>
</evidence>